<keyword evidence="3" id="KW-1185">Reference proteome</keyword>
<evidence type="ECO:0000313" key="3">
    <source>
        <dbReference type="Proteomes" id="UP000887565"/>
    </source>
</evidence>
<organism evidence="3 4">
    <name type="scientific">Romanomermis culicivorax</name>
    <name type="common">Nematode worm</name>
    <dbReference type="NCBI Taxonomy" id="13658"/>
    <lineage>
        <taxon>Eukaryota</taxon>
        <taxon>Metazoa</taxon>
        <taxon>Ecdysozoa</taxon>
        <taxon>Nematoda</taxon>
        <taxon>Enoplea</taxon>
        <taxon>Dorylaimia</taxon>
        <taxon>Mermithida</taxon>
        <taxon>Mermithoidea</taxon>
        <taxon>Mermithidae</taxon>
        <taxon>Romanomermis</taxon>
    </lineage>
</organism>
<reference evidence="4" key="1">
    <citation type="submission" date="2022-11" db="UniProtKB">
        <authorList>
            <consortium name="WormBaseParasite"/>
        </authorList>
    </citation>
    <scope>IDENTIFICATION</scope>
</reference>
<evidence type="ECO:0000259" key="2">
    <source>
        <dbReference type="Pfam" id="PF01682"/>
    </source>
</evidence>
<proteinExistence type="predicted"/>
<dbReference type="PANTHER" id="PTHR21679">
    <property type="entry name" value="DOMAIN OF UNKNOWN FUNCTION DB DOMAIN-CONTAINING PROTEIN-RELATED"/>
    <property type="match status" value="1"/>
</dbReference>
<feature type="domain" description="Domain of unknown function DB" evidence="2">
    <location>
        <begin position="3"/>
        <end position="66"/>
    </location>
</feature>
<evidence type="ECO:0000256" key="1">
    <source>
        <dbReference type="SAM" id="MobiDB-lite"/>
    </source>
</evidence>
<dbReference type="Proteomes" id="UP000887565">
    <property type="component" value="Unplaced"/>
</dbReference>
<dbReference type="InterPro" id="IPR002602">
    <property type="entry name" value="DB"/>
</dbReference>
<feature type="compositionally biased region" description="Basic and acidic residues" evidence="1">
    <location>
        <begin position="73"/>
        <end position="92"/>
    </location>
</feature>
<dbReference type="WBParaSite" id="nRc.2.0.1.t37756-RA">
    <property type="protein sequence ID" value="nRc.2.0.1.t37756-RA"/>
    <property type="gene ID" value="nRc.2.0.1.g37756"/>
</dbReference>
<sequence length="92" mass="9992">MTVNSWLACANGGDRGGNNTECCQSHGVLNGVGKMCRSFCEQYPTVKPDKGALVCGLRIKSILKCHHAGLKPKPKDGQIFDSNKDERSLEKI</sequence>
<dbReference type="AlphaFoldDB" id="A0A915KID0"/>
<name>A0A915KID0_ROMCU</name>
<dbReference type="Pfam" id="PF01682">
    <property type="entry name" value="DB"/>
    <property type="match status" value="1"/>
</dbReference>
<accession>A0A915KID0</accession>
<protein>
    <recommendedName>
        <fullName evidence="2">Domain of unknown function DB domain-containing protein</fullName>
    </recommendedName>
</protein>
<feature type="region of interest" description="Disordered" evidence="1">
    <location>
        <begin position="69"/>
        <end position="92"/>
    </location>
</feature>
<evidence type="ECO:0000313" key="4">
    <source>
        <dbReference type="WBParaSite" id="nRc.2.0.1.t37756-RA"/>
    </source>
</evidence>